<evidence type="ECO:0000256" key="4">
    <source>
        <dbReference type="ARBA" id="ARBA00022833"/>
    </source>
</evidence>
<feature type="compositionally biased region" description="Low complexity" evidence="6">
    <location>
        <begin position="247"/>
        <end position="264"/>
    </location>
</feature>
<dbReference type="InterPro" id="IPR013083">
    <property type="entry name" value="Znf_RING/FYVE/PHD"/>
</dbReference>
<feature type="region of interest" description="Disordered" evidence="6">
    <location>
        <begin position="513"/>
        <end position="553"/>
    </location>
</feature>
<dbReference type="InterPro" id="IPR013087">
    <property type="entry name" value="Znf_C2H2_type"/>
</dbReference>
<name>A0A8H5M6J4_9AGAR</name>
<organism evidence="9 10">
    <name type="scientific">Tricholomella constricta</name>
    <dbReference type="NCBI Taxonomy" id="117010"/>
    <lineage>
        <taxon>Eukaryota</taxon>
        <taxon>Fungi</taxon>
        <taxon>Dikarya</taxon>
        <taxon>Basidiomycota</taxon>
        <taxon>Agaricomycotina</taxon>
        <taxon>Agaricomycetes</taxon>
        <taxon>Agaricomycetidae</taxon>
        <taxon>Agaricales</taxon>
        <taxon>Tricholomatineae</taxon>
        <taxon>Lyophyllaceae</taxon>
        <taxon>Tricholomella</taxon>
    </lineage>
</organism>
<dbReference type="SMART" id="SM00355">
    <property type="entry name" value="ZnF_C2H2"/>
    <property type="match status" value="7"/>
</dbReference>
<reference evidence="9 10" key="1">
    <citation type="journal article" date="2020" name="ISME J.">
        <title>Uncovering the hidden diversity of litter-decomposition mechanisms in mushroom-forming fungi.</title>
        <authorList>
            <person name="Floudas D."/>
            <person name="Bentzer J."/>
            <person name="Ahren D."/>
            <person name="Johansson T."/>
            <person name="Persson P."/>
            <person name="Tunlid A."/>
        </authorList>
    </citation>
    <scope>NUCLEOTIDE SEQUENCE [LARGE SCALE GENOMIC DNA]</scope>
    <source>
        <strain evidence="9 10">CBS 661.87</strain>
    </source>
</reference>
<dbReference type="PANTHER" id="PTHR24379:SF127">
    <property type="entry name" value="BLOODY FINGERS-RELATED"/>
    <property type="match status" value="1"/>
</dbReference>
<feature type="compositionally biased region" description="Low complexity" evidence="6">
    <location>
        <begin position="364"/>
        <end position="380"/>
    </location>
</feature>
<keyword evidence="1" id="KW-0479">Metal-binding</keyword>
<dbReference type="GO" id="GO:0008270">
    <property type="term" value="F:zinc ion binding"/>
    <property type="evidence" value="ECO:0007669"/>
    <property type="project" value="UniProtKB-KW"/>
</dbReference>
<dbReference type="PROSITE" id="PS50157">
    <property type="entry name" value="ZINC_FINGER_C2H2_2"/>
    <property type="match status" value="3"/>
</dbReference>
<comment type="caution">
    <text evidence="9">The sequence shown here is derived from an EMBL/GenBank/DDBJ whole genome shotgun (WGS) entry which is preliminary data.</text>
</comment>
<dbReference type="Pfam" id="PF12874">
    <property type="entry name" value="zf-met"/>
    <property type="match status" value="1"/>
</dbReference>
<dbReference type="PANTHER" id="PTHR24379">
    <property type="entry name" value="KRAB AND ZINC FINGER DOMAIN-CONTAINING"/>
    <property type="match status" value="1"/>
</dbReference>
<dbReference type="InterPro" id="IPR017907">
    <property type="entry name" value="Znf_RING_CS"/>
</dbReference>
<feature type="compositionally biased region" description="Polar residues" evidence="6">
    <location>
        <begin position="343"/>
        <end position="363"/>
    </location>
</feature>
<evidence type="ECO:0000256" key="6">
    <source>
        <dbReference type="SAM" id="MobiDB-lite"/>
    </source>
</evidence>
<dbReference type="PROSITE" id="PS00028">
    <property type="entry name" value="ZINC_FINGER_C2H2_1"/>
    <property type="match status" value="3"/>
</dbReference>
<feature type="compositionally biased region" description="Polar residues" evidence="6">
    <location>
        <begin position="320"/>
        <end position="329"/>
    </location>
</feature>
<proteinExistence type="predicted"/>
<feature type="region of interest" description="Disordered" evidence="6">
    <location>
        <begin position="238"/>
        <end position="266"/>
    </location>
</feature>
<evidence type="ECO:0000256" key="5">
    <source>
        <dbReference type="PROSITE-ProRule" id="PRU00042"/>
    </source>
</evidence>
<keyword evidence="2" id="KW-0677">Repeat</keyword>
<evidence type="ECO:0000259" key="8">
    <source>
        <dbReference type="PROSITE" id="PS50157"/>
    </source>
</evidence>
<dbReference type="EMBL" id="JAACJP010000007">
    <property type="protein sequence ID" value="KAF5383090.1"/>
    <property type="molecule type" value="Genomic_DNA"/>
</dbReference>
<gene>
    <name evidence="9" type="ORF">D9615_005077</name>
</gene>
<accession>A0A8H5M6J4</accession>
<keyword evidence="4" id="KW-0862">Zinc</keyword>
<evidence type="ECO:0000313" key="10">
    <source>
        <dbReference type="Proteomes" id="UP000565441"/>
    </source>
</evidence>
<dbReference type="SUPFAM" id="SSF57850">
    <property type="entry name" value="RING/U-box"/>
    <property type="match status" value="1"/>
</dbReference>
<evidence type="ECO:0000313" key="9">
    <source>
        <dbReference type="EMBL" id="KAF5383090.1"/>
    </source>
</evidence>
<evidence type="ECO:0000256" key="2">
    <source>
        <dbReference type="ARBA" id="ARBA00022737"/>
    </source>
</evidence>
<evidence type="ECO:0000256" key="1">
    <source>
        <dbReference type="ARBA" id="ARBA00022723"/>
    </source>
</evidence>
<dbReference type="InterPro" id="IPR001841">
    <property type="entry name" value="Znf_RING"/>
</dbReference>
<dbReference type="GO" id="GO:0005634">
    <property type="term" value="C:nucleus"/>
    <property type="evidence" value="ECO:0007669"/>
    <property type="project" value="TreeGrafter"/>
</dbReference>
<dbReference type="PROSITE" id="PS50089">
    <property type="entry name" value="ZF_RING_2"/>
    <property type="match status" value="1"/>
</dbReference>
<protein>
    <recommendedName>
        <fullName evidence="11">RING-type domain-containing protein</fullName>
    </recommendedName>
</protein>
<dbReference type="GO" id="GO:0000977">
    <property type="term" value="F:RNA polymerase II transcription regulatory region sequence-specific DNA binding"/>
    <property type="evidence" value="ECO:0007669"/>
    <property type="project" value="TreeGrafter"/>
</dbReference>
<dbReference type="Proteomes" id="UP000565441">
    <property type="component" value="Unassembled WGS sequence"/>
</dbReference>
<keyword evidence="10" id="KW-1185">Reference proteome</keyword>
<feature type="compositionally biased region" description="Polar residues" evidence="6">
    <location>
        <begin position="381"/>
        <end position="391"/>
    </location>
</feature>
<feature type="domain" description="RING-type" evidence="7">
    <location>
        <begin position="775"/>
        <end position="814"/>
    </location>
</feature>
<dbReference type="Gene3D" id="3.30.40.10">
    <property type="entry name" value="Zinc/RING finger domain, C3HC4 (zinc finger)"/>
    <property type="match status" value="1"/>
</dbReference>
<evidence type="ECO:0000259" key="7">
    <source>
        <dbReference type="PROSITE" id="PS50089"/>
    </source>
</evidence>
<evidence type="ECO:0000256" key="3">
    <source>
        <dbReference type="ARBA" id="ARBA00022771"/>
    </source>
</evidence>
<feature type="domain" description="C2H2-type" evidence="8">
    <location>
        <begin position="86"/>
        <end position="109"/>
    </location>
</feature>
<sequence length="829" mass="89230">MPRKYCHSCERFFANEEALKQHLQSSGTEHPFCDRQGCQKRFASENARDAHIKDKHPPTFPCLPCGTAFTRPSALEDHFRGSSRHPNCPNCGLGFVDRTALQEHYNAVHPLAPCRPCGGVFIYKDKLPSHYLEAIAHPKCPICTVGFKDDVEYREHRTSVHPELECVQCEIHFPSLEMRRRHYFVSDSHPHCLKCGIGFEDHANYGEHLVATHPAPPSAITTNLMEVMNSTPFPAASVDLPSSEAVPTTTPTTSKTTPQSRPTKPYVPCASPTIVKAWDGTENNVRSPASLLPPGNTINLVGDNLEAPLLLLVSGQGLENNNFDSNEATGKTYDVAPGRRPITTPSSQIYTPPSVMNSEFSLTASPSSPPGRRSGASLSPTNGQISYAQAARQRSTAIKHGLYPTDSTGTFFGLRPTATQAGPPRSQVPASLYSGSSSFMSNNSNISLKSLETPDPAQNIVDWQELMNGNAYPIARSQSRRSDDVSSTQAVVTPIFNPFADDLDDIAPRRKGAISPWSSSSGRTFSNSFSPSSNTHLNVPLPSSPSHSRSLSYPPSIRYTNYSPTASSILSHSPEVHSPFGLAALPAISPLIYTPVDVPFSGTSSAHSPKDAPHSASCLDTPLHLAVDTRLPESPSVVSLTSAAASPGASTEGGLQVNILLLPLPDSPTVSELASPADAVERTPSLLLTPPGSDLDGTGEWGHDDARHTVSGDLTIIVEEHDAASATVPTPLDDDDELEYVDDEFGVDVQDVGDASVADEDEAQSMAAPSLRVNCRMCPSNPCIEPTATLCGHLFCYRCISEHILQDPHCPVCSRAMMLNCLLMLHLSD</sequence>
<dbReference type="AlphaFoldDB" id="A0A8H5M6J4"/>
<dbReference type="Gene3D" id="3.30.160.60">
    <property type="entry name" value="Classic Zinc Finger"/>
    <property type="match status" value="1"/>
</dbReference>
<feature type="compositionally biased region" description="Low complexity" evidence="6">
    <location>
        <begin position="518"/>
        <end position="553"/>
    </location>
</feature>
<dbReference type="PROSITE" id="PS00518">
    <property type="entry name" value="ZF_RING_1"/>
    <property type="match status" value="1"/>
</dbReference>
<feature type="domain" description="C2H2-type" evidence="8">
    <location>
        <begin position="4"/>
        <end position="31"/>
    </location>
</feature>
<keyword evidence="3 5" id="KW-0863">Zinc-finger</keyword>
<dbReference type="OrthoDB" id="6105938at2759"/>
<evidence type="ECO:0008006" key="11">
    <source>
        <dbReference type="Google" id="ProtNLM"/>
    </source>
</evidence>
<feature type="region of interest" description="Disordered" evidence="6">
    <location>
        <begin position="320"/>
        <end position="391"/>
    </location>
</feature>
<feature type="domain" description="C2H2-type" evidence="8">
    <location>
        <begin position="60"/>
        <end position="85"/>
    </location>
</feature>
<dbReference type="GO" id="GO:0000981">
    <property type="term" value="F:DNA-binding transcription factor activity, RNA polymerase II-specific"/>
    <property type="evidence" value="ECO:0007669"/>
    <property type="project" value="TreeGrafter"/>
</dbReference>